<comment type="caution">
    <text evidence="5">The sequence shown here is derived from an EMBL/GenBank/DDBJ whole genome shotgun (WGS) entry which is preliminary data.</text>
</comment>
<evidence type="ECO:0000313" key="5">
    <source>
        <dbReference type="EMBL" id="GFK93871.1"/>
    </source>
</evidence>
<keyword evidence="6" id="KW-1185">Reference proteome</keyword>
<dbReference type="AlphaFoldDB" id="A0A6V8LTG3"/>
<dbReference type="SUPFAM" id="SSF55073">
    <property type="entry name" value="Nucleotide cyclase"/>
    <property type="match status" value="1"/>
</dbReference>
<dbReference type="Gene3D" id="3.30.70.270">
    <property type="match status" value="1"/>
</dbReference>
<feature type="domain" description="GGDEF" evidence="4">
    <location>
        <begin position="393"/>
        <end position="529"/>
    </location>
</feature>
<reference evidence="5 6" key="2">
    <citation type="submission" date="2020-05" db="EMBL/GenBank/DDBJ databases">
        <title>Draft genome sequence of Desulfovibrio sp. strainFSS-1.</title>
        <authorList>
            <person name="Shimoshige H."/>
            <person name="Kobayashi H."/>
            <person name="Maekawa T."/>
        </authorList>
    </citation>
    <scope>NUCLEOTIDE SEQUENCE [LARGE SCALE GENOMIC DNA]</scope>
    <source>
        <strain evidence="5 6">SIID29052-01</strain>
    </source>
</reference>
<proteinExistence type="predicted"/>
<dbReference type="SMART" id="SM00267">
    <property type="entry name" value="GGDEF"/>
    <property type="match status" value="1"/>
</dbReference>
<feature type="transmembrane region" description="Helical" evidence="3">
    <location>
        <begin position="333"/>
        <end position="353"/>
    </location>
</feature>
<keyword evidence="3" id="KW-0812">Transmembrane</keyword>
<dbReference type="CDD" id="cd01949">
    <property type="entry name" value="GGDEF"/>
    <property type="match status" value="1"/>
</dbReference>
<keyword evidence="3" id="KW-1133">Transmembrane helix</keyword>
<evidence type="ECO:0000256" key="1">
    <source>
        <dbReference type="ARBA" id="ARBA00012528"/>
    </source>
</evidence>
<sequence length="538" mass="59712">MPIRTKASHAFPMKLPLAQRLRHLLAARLVGVLLAVLVAVLAAGILVTTARVRQTMAEGRQKAIAAGQALVKNIDHELDSHVYNVMAMRNVAESCLSGYLTRPGNPADRLRRLPERDGYAALPPGKDEDRQAHGRMVGLGRTPGPDDPVVEEMRMAEALAPLMRAIRDRSPDTPWVYYTSANAFMYLFPSEEAEEFYFTPDLLEMEFLTGATPQANPSRATFWTKPYTDVAGKGQMATVSAPIYQGDSFRGSVSIDVSVKNLQYIMDMYPLPGVNAVLVSDDGQQLARHTFANIPHGAKGYEFHSLPLKLVPWRIELAVDERRLLQDALKDQAALIIGMLLIASVLLFSALLARHARRVRDISIHDGLTGLFNRRHFDEIASYHFDAARRGLVRMGMILADVDYFKKFNDAYGHQKGDRALAGVAEALENTLQRGTDLAFRVGGEEFLILVTLHEQETLHPILAKLNQAVRDLKLPHKASPYGHLTLSLGAIVIDQRAWMDLDAAYCRVDEALYQAKSRGRDCYAMLEAPPVETGHVC</sequence>
<dbReference type="Gene3D" id="3.30.450.20">
    <property type="entry name" value="PAS domain"/>
    <property type="match status" value="1"/>
</dbReference>
<evidence type="ECO:0000256" key="3">
    <source>
        <dbReference type="SAM" id="Phobius"/>
    </source>
</evidence>
<dbReference type="PANTHER" id="PTHR45138">
    <property type="entry name" value="REGULATORY COMPONENTS OF SENSORY TRANSDUCTION SYSTEM"/>
    <property type="match status" value="1"/>
</dbReference>
<dbReference type="InterPro" id="IPR029787">
    <property type="entry name" value="Nucleotide_cyclase"/>
</dbReference>
<dbReference type="Pfam" id="PF00990">
    <property type="entry name" value="GGDEF"/>
    <property type="match status" value="1"/>
</dbReference>
<keyword evidence="3" id="KW-0472">Membrane</keyword>
<dbReference type="EC" id="2.7.7.65" evidence="1"/>
<dbReference type="PROSITE" id="PS50887">
    <property type="entry name" value="GGDEF"/>
    <property type="match status" value="1"/>
</dbReference>
<accession>A0A6V8LTG3</accession>
<dbReference type="GO" id="GO:0052621">
    <property type="term" value="F:diguanylate cyclase activity"/>
    <property type="evidence" value="ECO:0007669"/>
    <property type="project" value="UniProtKB-EC"/>
</dbReference>
<dbReference type="FunFam" id="3.30.70.270:FF:000001">
    <property type="entry name" value="Diguanylate cyclase domain protein"/>
    <property type="match status" value="1"/>
</dbReference>
<gene>
    <name evidence="5" type="primary">cph2_5</name>
    <name evidence="5" type="ORF">NNJEOMEG_01709</name>
</gene>
<dbReference type="GO" id="GO:0005886">
    <property type="term" value="C:plasma membrane"/>
    <property type="evidence" value="ECO:0007669"/>
    <property type="project" value="TreeGrafter"/>
</dbReference>
<dbReference type="Proteomes" id="UP000494245">
    <property type="component" value="Unassembled WGS sequence"/>
</dbReference>
<dbReference type="PANTHER" id="PTHR45138:SF9">
    <property type="entry name" value="DIGUANYLATE CYCLASE DGCM-RELATED"/>
    <property type="match status" value="1"/>
</dbReference>
<comment type="catalytic activity">
    <reaction evidence="2">
        <text>2 GTP = 3',3'-c-di-GMP + 2 diphosphate</text>
        <dbReference type="Rhea" id="RHEA:24898"/>
        <dbReference type="ChEBI" id="CHEBI:33019"/>
        <dbReference type="ChEBI" id="CHEBI:37565"/>
        <dbReference type="ChEBI" id="CHEBI:58805"/>
        <dbReference type="EC" id="2.7.7.65"/>
    </reaction>
</comment>
<dbReference type="GO" id="GO:0043709">
    <property type="term" value="P:cell adhesion involved in single-species biofilm formation"/>
    <property type="evidence" value="ECO:0007669"/>
    <property type="project" value="TreeGrafter"/>
</dbReference>
<evidence type="ECO:0000256" key="2">
    <source>
        <dbReference type="ARBA" id="ARBA00034247"/>
    </source>
</evidence>
<protein>
    <recommendedName>
        <fullName evidence="1">diguanylate cyclase</fullName>
        <ecNumber evidence="1">2.7.7.65</ecNumber>
    </recommendedName>
</protein>
<dbReference type="InterPro" id="IPR050469">
    <property type="entry name" value="Diguanylate_Cyclase"/>
</dbReference>
<reference evidence="5 6" key="1">
    <citation type="submission" date="2020-04" db="EMBL/GenBank/DDBJ databases">
        <authorList>
            <consortium name="Desulfovibrio sp. FSS-1 genome sequencing consortium"/>
            <person name="Shimoshige H."/>
            <person name="Kobayashi H."/>
            <person name="Maekawa T."/>
        </authorList>
    </citation>
    <scope>NUCLEOTIDE SEQUENCE [LARGE SCALE GENOMIC DNA]</scope>
    <source>
        <strain evidence="5 6">SIID29052-01</strain>
    </source>
</reference>
<dbReference type="InterPro" id="IPR000160">
    <property type="entry name" value="GGDEF_dom"/>
</dbReference>
<evidence type="ECO:0000259" key="4">
    <source>
        <dbReference type="PROSITE" id="PS50887"/>
    </source>
</evidence>
<dbReference type="EMBL" id="BLTE01000006">
    <property type="protein sequence ID" value="GFK93871.1"/>
    <property type="molecule type" value="Genomic_DNA"/>
</dbReference>
<dbReference type="Pfam" id="PF22673">
    <property type="entry name" value="MCP-like_PDC_1"/>
    <property type="match status" value="1"/>
</dbReference>
<name>A0A6V8LTG3_9BACT</name>
<dbReference type="GO" id="GO:1902201">
    <property type="term" value="P:negative regulation of bacterial-type flagellum-dependent cell motility"/>
    <property type="evidence" value="ECO:0007669"/>
    <property type="project" value="TreeGrafter"/>
</dbReference>
<dbReference type="RefSeq" id="WP_173083352.1">
    <property type="nucleotide sequence ID" value="NZ_BLTE01000006.1"/>
</dbReference>
<evidence type="ECO:0000313" key="6">
    <source>
        <dbReference type="Proteomes" id="UP000494245"/>
    </source>
</evidence>
<dbReference type="InterPro" id="IPR043128">
    <property type="entry name" value="Rev_trsase/Diguanyl_cyclase"/>
</dbReference>
<organism evidence="5 6">
    <name type="scientific">Fundidesulfovibrio magnetotacticus</name>
    <dbReference type="NCBI Taxonomy" id="2730080"/>
    <lineage>
        <taxon>Bacteria</taxon>
        <taxon>Pseudomonadati</taxon>
        <taxon>Thermodesulfobacteriota</taxon>
        <taxon>Desulfovibrionia</taxon>
        <taxon>Desulfovibrionales</taxon>
        <taxon>Desulfovibrionaceae</taxon>
        <taxon>Fundidesulfovibrio</taxon>
    </lineage>
</organism>
<dbReference type="NCBIfam" id="TIGR00254">
    <property type="entry name" value="GGDEF"/>
    <property type="match status" value="1"/>
</dbReference>